<dbReference type="AlphaFoldDB" id="A0AAN9H3G4"/>
<comment type="caution">
    <text evidence="5">The sequence shown here is derived from an EMBL/GenBank/DDBJ whole genome shotgun (WGS) entry which is preliminary data.</text>
</comment>
<dbReference type="InterPro" id="IPR051147">
    <property type="entry name" value="CFAP_domain-containing"/>
</dbReference>
<dbReference type="InterPro" id="IPR025252">
    <property type="entry name" value="DUF4200"/>
</dbReference>
<name>A0AAN9H3G4_9TELE</name>
<dbReference type="PANTHER" id="PTHR21683">
    <property type="entry name" value="COILED-COIL DOMAIN-CONTAINING PROTEIN 42 LIKE-2-LIKE-RELATED"/>
    <property type="match status" value="1"/>
</dbReference>
<accession>A0AAN9H3G4</accession>
<organism evidence="5 6">
    <name type="scientific">Phoxinus phoxinus</name>
    <name type="common">Eurasian minnow</name>
    <dbReference type="NCBI Taxonomy" id="58324"/>
    <lineage>
        <taxon>Eukaryota</taxon>
        <taxon>Metazoa</taxon>
        <taxon>Chordata</taxon>
        <taxon>Craniata</taxon>
        <taxon>Vertebrata</taxon>
        <taxon>Euteleostomi</taxon>
        <taxon>Actinopterygii</taxon>
        <taxon>Neopterygii</taxon>
        <taxon>Teleostei</taxon>
        <taxon>Ostariophysi</taxon>
        <taxon>Cypriniformes</taxon>
        <taxon>Leuciscidae</taxon>
        <taxon>Phoxininae</taxon>
        <taxon>Phoxinus</taxon>
    </lineage>
</organism>
<dbReference type="GO" id="GO:0005856">
    <property type="term" value="C:cytoskeleton"/>
    <property type="evidence" value="ECO:0007669"/>
    <property type="project" value="UniProtKB-ARBA"/>
</dbReference>
<evidence type="ECO:0000256" key="3">
    <source>
        <dbReference type="SAM" id="MobiDB-lite"/>
    </source>
</evidence>
<keyword evidence="1 2" id="KW-0175">Coiled coil</keyword>
<dbReference type="EMBL" id="JAYKXH010000011">
    <property type="protein sequence ID" value="KAK7152396.1"/>
    <property type="molecule type" value="Genomic_DNA"/>
</dbReference>
<reference evidence="5 6" key="1">
    <citation type="submission" date="2024-02" db="EMBL/GenBank/DDBJ databases">
        <title>Chromosome-level genome assembly of the Eurasian Minnow (Phoxinus phoxinus).</title>
        <authorList>
            <person name="Oriowo T.O."/>
            <person name="Martin S."/>
            <person name="Stange M."/>
            <person name="Chrysostomakis Y."/>
            <person name="Brown T."/>
            <person name="Winkler S."/>
            <person name="Kukowka S."/>
            <person name="Myers E.W."/>
            <person name="Bohne A."/>
        </authorList>
    </citation>
    <scope>NUCLEOTIDE SEQUENCE [LARGE SCALE GENOMIC DNA]</scope>
    <source>
        <strain evidence="5">ZFMK-TIS-60720</strain>
        <tissue evidence="5">Whole Organism</tissue>
    </source>
</reference>
<evidence type="ECO:0000313" key="5">
    <source>
        <dbReference type="EMBL" id="KAK7152396.1"/>
    </source>
</evidence>
<feature type="region of interest" description="Disordered" evidence="3">
    <location>
        <begin position="342"/>
        <end position="381"/>
    </location>
</feature>
<gene>
    <name evidence="5" type="ORF">R3I93_010569</name>
</gene>
<feature type="coiled-coil region" evidence="2">
    <location>
        <begin position="207"/>
        <end position="241"/>
    </location>
</feature>
<protein>
    <recommendedName>
        <fullName evidence="4">DUF4200 domain-containing protein</fullName>
    </recommendedName>
</protein>
<evidence type="ECO:0000259" key="4">
    <source>
        <dbReference type="Pfam" id="PF13863"/>
    </source>
</evidence>
<evidence type="ECO:0000256" key="1">
    <source>
        <dbReference type="ARBA" id="ARBA00023054"/>
    </source>
</evidence>
<feature type="coiled-coil region" evidence="2">
    <location>
        <begin position="87"/>
        <end position="163"/>
    </location>
</feature>
<dbReference type="Proteomes" id="UP001364617">
    <property type="component" value="Unassembled WGS sequence"/>
</dbReference>
<proteinExistence type="predicted"/>
<evidence type="ECO:0000256" key="2">
    <source>
        <dbReference type="SAM" id="Coils"/>
    </source>
</evidence>
<dbReference type="Pfam" id="PF13863">
    <property type="entry name" value="DUF4200"/>
    <property type="match status" value="1"/>
</dbReference>
<dbReference type="PANTHER" id="PTHR21683:SF18">
    <property type="entry name" value="COILED-COIL DOMAIN-CONTAINING PROTEIN 42 HOMOLOG"/>
    <property type="match status" value="1"/>
</dbReference>
<feature type="domain" description="DUF4200" evidence="4">
    <location>
        <begin position="70"/>
        <end position="185"/>
    </location>
</feature>
<feature type="compositionally biased region" description="Polar residues" evidence="3">
    <location>
        <begin position="358"/>
        <end position="374"/>
    </location>
</feature>
<evidence type="ECO:0000313" key="6">
    <source>
        <dbReference type="Proteomes" id="UP001364617"/>
    </source>
</evidence>
<sequence length="381" mass="44307">MDSSLTLPALNTDADLKLKVENRKKNVFVTQLEEHREQKDEHITHIPVITQGSSGLLETGVNTLQATLVLKKRVEVEQMDTQLMEKRQQVHDSMEILRERRAQLQQRQTETKQRAAEFEKFVEENELKRRRALKKFQTERQQNEQKEKQKAELCALLQDLQARRLYLKERVNKYKIFEDFLMKTLDLLPDNYLGYRAELVTAIIRRYETLSVSRQDLLQQLHRLTDQMKTSQDQLDALKHQHNTFKLTANQELSERQTQLDHTSEQNKQLEMTLRMHMSQCRDQVKEVGNILIAVRNLGEQCYLSHYGPLDGMDAATVMDMIKEFMVEKADLEKRAMRLTDSSAATAKKSTSGRIQLKSRSSGATVMKSRSSGATVMKMPQ</sequence>
<keyword evidence="6" id="KW-1185">Reference proteome</keyword>
<feature type="compositionally biased region" description="Low complexity" evidence="3">
    <location>
        <begin position="342"/>
        <end position="352"/>
    </location>
</feature>